<evidence type="ECO:0000313" key="3">
    <source>
        <dbReference type="Proteomes" id="UP000014500"/>
    </source>
</evidence>
<protein>
    <recommendedName>
        <fullName evidence="4">DAN domain-containing protein</fullName>
    </recommendedName>
</protein>
<evidence type="ECO:0000256" key="1">
    <source>
        <dbReference type="SAM" id="SignalP"/>
    </source>
</evidence>
<feature type="chain" id="PRO_5004579182" description="DAN domain-containing protein" evidence="1">
    <location>
        <begin position="25"/>
        <end position="77"/>
    </location>
</feature>
<name>T1J393_STRMM</name>
<reference evidence="2" key="2">
    <citation type="submission" date="2015-02" db="UniProtKB">
        <authorList>
            <consortium name="EnsemblMetazoa"/>
        </authorList>
    </citation>
    <scope>IDENTIFICATION</scope>
</reference>
<sequence>MKFLLLFSCFFLCFLFLTIPESQATLRTPITIRRYHRMNCKRSCAIKLADGDENQVKRIVREGKSCHCYMKNEVYYT</sequence>
<dbReference type="AlphaFoldDB" id="T1J393"/>
<keyword evidence="1" id="KW-0732">Signal</keyword>
<feature type="signal peptide" evidence="1">
    <location>
        <begin position="1"/>
        <end position="24"/>
    </location>
</feature>
<dbReference type="EnsemblMetazoa" id="SMAR008054-RA">
    <property type="protein sequence ID" value="SMAR008054-PA"/>
    <property type="gene ID" value="SMAR008054"/>
</dbReference>
<evidence type="ECO:0000313" key="2">
    <source>
        <dbReference type="EnsemblMetazoa" id="SMAR008054-PA"/>
    </source>
</evidence>
<proteinExistence type="predicted"/>
<organism evidence="2 3">
    <name type="scientific">Strigamia maritima</name>
    <name type="common">European centipede</name>
    <name type="synonym">Geophilus maritimus</name>
    <dbReference type="NCBI Taxonomy" id="126957"/>
    <lineage>
        <taxon>Eukaryota</taxon>
        <taxon>Metazoa</taxon>
        <taxon>Ecdysozoa</taxon>
        <taxon>Arthropoda</taxon>
        <taxon>Myriapoda</taxon>
        <taxon>Chilopoda</taxon>
        <taxon>Pleurostigmophora</taxon>
        <taxon>Geophilomorpha</taxon>
        <taxon>Linotaeniidae</taxon>
        <taxon>Strigamia</taxon>
    </lineage>
</organism>
<dbReference type="EMBL" id="JH431820">
    <property type="status" value="NOT_ANNOTATED_CDS"/>
    <property type="molecule type" value="Genomic_DNA"/>
</dbReference>
<evidence type="ECO:0008006" key="4">
    <source>
        <dbReference type="Google" id="ProtNLM"/>
    </source>
</evidence>
<dbReference type="Proteomes" id="UP000014500">
    <property type="component" value="Unassembled WGS sequence"/>
</dbReference>
<accession>T1J393</accession>
<reference evidence="3" key="1">
    <citation type="submission" date="2011-05" db="EMBL/GenBank/DDBJ databases">
        <authorList>
            <person name="Richards S.R."/>
            <person name="Qu J."/>
            <person name="Jiang H."/>
            <person name="Jhangiani S.N."/>
            <person name="Agravi P."/>
            <person name="Goodspeed R."/>
            <person name="Gross S."/>
            <person name="Mandapat C."/>
            <person name="Jackson L."/>
            <person name="Mathew T."/>
            <person name="Pu L."/>
            <person name="Thornton R."/>
            <person name="Saada N."/>
            <person name="Wilczek-Boney K.B."/>
            <person name="Lee S."/>
            <person name="Kovar C."/>
            <person name="Wu Y."/>
            <person name="Scherer S.E."/>
            <person name="Worley K.C."/>
            <person name="Muzny D.M."/>
            <person name="Gibbs R."/>
        </authorList>
    </citation>
    <scope>NUCLEOTIDE SEQUENCE</scope>
    <source>
        <strain evidence="3">Brora</strain>
    </source>
</reference>
<dbReference type="HOGENOM" id="CLU_2641275_0_0_1"/>
<keyword evidence="3" id="KW-1185">Reference proteome</keyword>